<evidence type="ECO:0000313" key="5">
    <source>
        <dbReference type="EMBL" id="MDS0259353.1"/>
    </source>
</evidence>
<name>A0ABU2FBQ6_9EURY</name>
<dbReference type="Pfam" id="PF13188">
    <property type="entry name" value="PAS_8"/>
    <property type="match status" value="1"/>
</dbReference>
<dbReference type="Pfam" id="PF16927">
    <property type="entry name" value="HisKA_7TM"/>
    <property type="match status" value="1"/>
</dbReference>
<dbReference type="PANTHER" id="PTHR45569">
    <property type="entry name" value="SENSOR PROTEIN KDPD"/>
    <property type="match status" value="1"/>
</dbReference>
<reference evidence="5 6" key="1">
    <citation type="submission" date="2022-06" db="EMBL/GenBank/DDBJ databases">
        <title>Haloarcula sp. a new haloarchaeum isolate from saline soil.</title>
        <authorList>
            <person name="Strakova D."/>
            <person name="Galisteo C."/>
            <person name="Sanchez-Porro C."/>
            <person name="Ventosa A."/>
        </authorList>
    </citation>
    <scope>NUCLEOTIDE SEQUENCE [LARGE SCALE GENOMIC DNA]</scope>
    <source>
        <strain evidence="5 6">S1CR25-12</strain>
    </source>
</reference>
<comment type="caution">
    <text evidence="5">The sequence shown here is derived from an EMBL/GenBank/DDBJ whole genome shotgun (WGS) entry which is preliminary data.</text>
</comment>
<feature type="domain" description="Histidine kinase" evidence="3">
    <location>
        <begin position="509"/>
        <end position="714"/>
    </location>
</feature>
<dbReference type="SUPFAM" id="SSF55785">
    <property type="entry name" value="PYP-like sensor domain (PAS domain)"/>
    <property type="match status" value="1"/>
</dbReference>
<dbReference type="SUPFAM" id="SSF55874">
    <property type="entry name" value="ATPase domain of HSP90 chaperone/DNA topoisomerase II/histidine kinase"/>
    <property type="match status" value="1"/>
</dbReference>
<dbReference type="Gene3D" id="3.30.450.40">
    <property type="match status" value="1"/>
</dbReference>
<feature type="transmembrane region" description="Helical" evidence="2">
    <location>
        <begin position="39"/>
        <end position="58"/>
    </location>
</feature>
<feature type="transmembrane region" description="Helical" evidence="2">
    <location>
        <begin position="102"/>
        <end position="125"/>
    </location>
</feature>
<dbReference type="EMBL" id="JAMQON010000002">
    <property type="protein sequence ID" value="MDS0259353.1"/>
    <property type="molecule type" value="Genomic_DNA"/>
</dbReference>
<proteinExistence type="predicted"/>
<dbReference type="InterPro" id="IPR036890">
    <property type="entry name" value="HATPase_C_sf"/>
</dbReference>
<keyword evidence="6" id="KW-1185">Reference proteome</keyword>
<dbReference type="RefSeq" id="WP_310918962.1">
    <property type="nucleotide sequence ID" value="NZ_JAMQON010000002.1"/>
</dbReference>
<accession>A0ABU2FBQ6</accession>
<dbReference type="CDD" id="cd00075">
    <property type="entry name" value="HATPase"/>
    <property type="match status" value="1"/>
</dbReference>
<dbReference type="InterPro" id="IPR052023">
    <property type="entry name" value="Histidine_kinase_KdpD"/>
</dbReference>
<keyword evidence="5" id="KW-0547">Nucleotide-binding</keyword>
<dbReference type="InterPro" id="IPR000014">
    <property type="entry name" value="PAS"/>
</dbReference>
<keyword evidence="5" id="KW-0067">ATP-binding</keyword>
<feature type="transmembrane region" description="Helical" evidence="2">
    <location>
        <begin position="6"/>
        <end position="27"/>
    </location>
</feature>
<dbReference type="Gene3D" id="3.30.450.20">
    <property type="entry name" value="PAS domain"/>
    <property type="match status" value="1"/>
</dbReference>
<feature type="region of interest" description="Disordered" evidence="1">
    <location>
        <begin position="712"/>
        <end position="739"/>
    </location>
</feature>
<feature type="transmembrane region" description="Helical" evidence="2">
    <location>
        <begin position="182"/>
        <end position="202"/>
    </location>
</feature>
<dbReference type="InterPro" id="IPR029016">
    <property type="entry name" value="GAF-like_dom_sf"/>
</dbReference>
<sequence length="739" mass="79578">MYADVVVVVLAGSAAGAVVSGVLAAGAWRDRTVPGTVPFAWLMVAAAGWCLLNIAWLTTSDPAVATGVFLFTRLTSGLIVGLWVVFALAYTGRDSWLTPARLAGLLLTPTLYAVLALTNPLHGLVTANVVSVTRAGLTLFVGRAGPVYTVQTVFAAGLVAAGYVLFGEFLLRSRNLYRKQTFVILTAGLLTAGAHGLFVLGATPHPGIDSTPLTFALNGALVGVALLRYDFVSVTPLAGDLLVDELPDPVLALDGDDRVIDYNAAAATLLGTGELGGRPVDEACDGLLGDIERDEVFAVGDPLSYYDPQTSPITDQRGAVRGRLVVLREVTGQQRRQDRLEALQAATRQFIEADQPETVSELTVSFATRVLDQNAAAVFLATDDGRLEPAAMSDVVSESVAESVLQIDPEQTPAHNLWRTYESGEQRVAECGGCGVPMERALMVPMGDHGVLAIASADERYVREDRQYARILAHTTQVALEQLARQRELRESRASIQRRNEQIAFFNGVLRHSVRNAMLVVQGRSDHLRTSVGEDEHHHIDSITDWCDRLTEMSDAIRDINETVTASESERLEAVSLSAAVRDAVERSVPDDSAVAVELAVADDWVRANHLAEEVLGSVVENAVEHNTSAEPRVEIETRHAGDWIQVRVADNGPGISDELKTTVFERSLSNDQTAGGFGLYFVSVMMDLYGGKVWYEDNDPEGAVATLEFQRAEPPERGAGTAARANATTETQSKSHDE</sequence>
<dbReference type="InterPro" id="IPR035965">
    <property type="entry name" value="PAS-like_dom_sf"/>
</dbReference>
<dbReference type="InterPro" id="IPR005467">
    <property type="entry name" value="His_kinase_dom"/>
</dbReference>
<dbReference type="InterPro" id="IPR031621">
    <property type="entry name" value="HisKA_7TM"/>
</dbReference>
<keyword evidence="2" id="KW-0812">Transmembrane</keyword>
<gene>
    <name evidence="5" type="ORF">NDI56_08115</name>
</gene>
<dbReference type="GO" id="GO:0005524">
    <property type="term" value="F:ATP binding"/>
    <property type="evidence" value="ECO:0007669"/>
    <property type="project" value="UniProtKB-KW"/>
</dbReference>
<feature type="transmembrane region" description="Helical" evidence="2">
    <location>
        <begin position="145"/>
        <end position="170"/>
    </location>
</feature>
<dbReference type="PROSITE" id="PS50109">
    <property type="entry name" value="HIS_KIN"/>
    <property type="match status" value="1"/>
</dbReference>
<feature type="compositionally biased region" description="Low complexity" evidence="1">
    <location>
        <begin position="718"/>
        <end position="732"/>
    </location>
</feature>
<evidence type="ECO:0000259" key="4">
    <source>
        <dbReference type="PROSITE" id="PS50112"/>
    </source>
</evidence>
<protein>
    <submittedName>
        <fullName evidence="5">ATP-binding protein</fullName>
    </submittedName>
</protein>
<feature type="transmembrane region" description="Helical" evidence="2">
    <location>
        <begin position="70"/>
        <end position="90"/>
    </location>
</feature>
<dbReference type="SUPFAM" id="SSF55781">
    <property type="entry name" value="GAF domain-like"/>
    <property type="match status" value="1"/>
</dbReference>
<dbReference type="Proteomes" id="UP001259659">
    <property type="component" value="Unassembled WGS sequence"/>
</dbReference>
<evidence type="ECO:0000256" key="1">
    <source>
        <dbReference type="SAM" id="MobiDB-lite"/>
    </source>
</evidence>
<dbReference type="Gene3D" id="3.30.565.10">
    <property type="entry name" value="Histidine kinase-like ATPase, C-terminal domain"/>
    <property type="match status" value="1"/>
</dbReference>
<organism evidence="5 6">
    <name type="scientific">Haloarcula saliterrae</name>
    <dbReference type="NCBI Taxonomy" id="2950534"/>
    <lineage>
        <taxon>Archaea</taxon>
        <taxon>Methanobacteriati</taxon>
        <taxon>Methanobacteriota</taxon>
        <taxon>Stenosarchaea group</taxon>
        <taxon>Halobacteria</taxon>
        <taxon>Halobacteriales</taxon>
        <taxon>Haloarculaceae</taxon>
        <taxon>Haloarcula</taxon>
    </lineage>
</organism>
<keyword evidence="2" id="KW-0472">Membrane</keyword>
<feature type="domain" description="PAS" evidence="4">
    <location>
        <begin position="242"/>
        <end position="271"/>
    </location>
</feature>
<keyword evidence="2" id="KW-1133">Transmembrane helix</keyword>
<dbReference type="PROSITE" id="PS50112">
    <property type="entry name" value="PAS"/>
    <property type="match status" value="1"/>
</dbReference>
<dbReference type="SMART" id="SM00387">
    <property type="entry name" value="HATPase_c"/>
    <property type="match status" value="1"/>
</dbReference>
<dbReference type="PANTHER" id="PTHR45569:SF1">
    <property type="entry name" value="SENSOR PROTEIN KDPD"/>
    <property type="match status" value="1"/>
</dbReference>
<evidence type="ECO:0000256" key="2">
    <source>
        <dbReference type="SAM" id="Phobius"/>
    </source>
</evidence>
<evidence type="ECO:0000259" key="3">
    <source>
        <dbReference type="PROSITE" id="PS50109"/>
    </source>
</evidence>
<evidence type="ECO:0000313" key="6">
    <source>
        <dbReference type="Proteomes" id="UP001259659"/>
    </source>
</evidence>
<dbReference type="InterPro" id="IPR003594">
    <property type="entry name" value="HATPase_dom"/>
</dbReference>
<dbReference type="Pfam" id="PF02518">
    <property type="entry name" value="HATPase_c"/>
    <property type="match status" value="1"/>
</dbReference>